<accession>A0A371CJZ1</accession>
<keyword evidence="1" id="KW-0175">Coiled coil</keyword>
<dbReference type="Proteomes" id="UP000256964">
    <property type="component" value="Unassembled WGS sequence"/>
</dbReference>
<reference evidence="2 3" key="1">
    <citation type="journal article" date="2018" name="Biotechnol. Biofuels">
        <title>Integrative visual omics of the white-rot fungus Polyporus brumalis exposes the biotechnological potential of its oxidative enzymes for delignifying raw plant biomass.</title>
        <authorList>
            <person name="Miyauchi S."/>
            <person name="Rancon A."/>
            <person name="Drula E."/>
            <person name="Hage H."/>
            <person name="Chaduli D."/>
            <person name="Favel A."/>
            <person name="Grisel S."/>
            <person name="Henrissat B."/>
            <person name="Herpoel-Gimbert I."/>
            <person name="Ruiz-Duenas F.J."/>
            <person name="Chevret D."/>
            <person name="Hainaut M."/>
            <person name="Lin J."/>
            <person name="Wang M."/>
            <person name="Pangilinan J."/>
            <person name="Lipzen A."/>
            <person name="Lesage-Meessen L."/>
            <person name="Navarro D."/>
            <person name="Riley R."/>
            <person name="Grigoriev I.V."/>
            <person name="Zhou S."/>
            <person name="Raouche S."/>
            <person name="Rosso M.N."/>
        </authorList>
    </citation>
    <scope>NUCLEOTIDE SEQUENCE [LARGE SCALE GENOMIC DNA]</scope>
    <source>
        <strain evidence="2 3">BRFM 1820</strain>
    </source>
</reference>
<evidence type="ECO:0000313" key="3">
    <source>
        <dbReference type="Proteomes" id="UP000256964"/>
    </source>
</evidence>
<evidence type="ECO:0000256" key="1">
    <source>
        <dbReference type="SAM" id="Coils"/>
    </source>
</evidence>
<feature type="non-terminal residue" evidence="2">
    <location>
        <position position="526"/>
    </location>
</feature>
<feature type="coiled-coil region" evidence="1">
    <location>
        <begin position="433"/>
        <end position="474"/>
    </location>
</feature>
<dbReference type="OrthoDB" id="2751380at2759"/>
<evidence type="ECO:0008006" key="4">
    <source>
        <dbReference type="Google" id="ProtNLM"/>
    </source>
</evidence>
<keyword evidence="3" id="KW-1185">Reference proteome</keyword>
<dbReference type="AlphaFoldDB" id="A0A371CJZ1"/>
<evidence type="ECO:0000313" key="2">
    <source>
        <dbReference type="EMBL" id="RDX40612.1"/>
    </source>
</evidence>
<sequence>LRIWFPVDRTDMRAIVLLENPHNHPVMEGKPSHESKDRYSRAVTMAGLLGATPGKVDKAPSTLGIFDGKTPAEYAAELGNKRIQRDIVRAMKKQAMPCGTGLPGVLEKKTSDQKLLKPEDQYIHWVECGDIPIIITFRVGLANLIHDAIETFHDNTYKRVAGSWIEWEWACWDRRINRRFTMLRAYTTRETREAFSRLWDASFTAIARATGREVRFKMFTQDGSGLRAVLLDGCKEQIEALGEYLAKRNDPPISGIDTTDPQELVKYLGKLCHVHFDRNMDKLANKCSDEIMRRVRRLPHLTTQAELDDFKMFCRTSKNKALADWFSDKERAPWFYALLNPNFSLMPRNDWDSTSKDTNLNESAHTATNEQTGIGLSLLEAIEGARTYDTQVEIDMRQATTSGIYANNLNTAQDRMTQAIRRKQRKTLKAFERHEAENMLYQLQDKVADVEQTKKATDAQLKGLREQLKTYRTTTGVKSKRNGKSTKGKQLMEEMAASNEASGSGIMNGTPREGVCCMQYTHLLCH</sequence>
<organism evidence="2 3">
    <name type="scientific">Lentinus brumalis</name>
    <dbReference type="NCBI Taxonomy" id="2498619"/>
    <lineage>
        <taxon>Eukaryota</taxon>
        <taxon>Fungi</taxon>
        <taxon>Dikarya</taxon>
        <taxon>Basidiomycota</taxon>
        <taxon>Agaricomycotina</taxon>
        <taxon>Agaricomycetes</taxon>
        <taxon>Polyporales</taxon>
        <taxon>Polyporaceae</taxon>
        <taxon>Lentinus</taxon>
    </lineage>
</organism>
<dbReference type="EMBL" id="KZ857545">
    <property type="protein sequence ID" value="RDX40612.1"/>
    <property type="molecule type" value="Genomic_DNA"/>
</dbReference>
<proteinExistence type="predicted"/>
<gene>
    <name evidence="2" type="ORF">OH76DRAFT_1365979</name>
</gene>
<name>A0A371CJZ1_9APHY</name>
<protein>
    <recommendedName>
        <fullName evidence="4">MULE transposase domain-containing protein</fullName>
    </recommendedName>
</protein>